<name>A0A1B8HRB3_9GAMM</name>
<dbReference type="EMBL" id="LZEY01000008">
    <property type="protein sequence ID" value="OBU12176.1"/>
    <property type="molecule type" value="Genomic_DNA"/>
</dbReference>
<proteinExistence type="predicted"/>
<protein>
    <recommendedName>
        <fullName evidence="3">DUF935 domain-containing protein</fullName>
    </recommendedName>
</protein>
<dbReference type="RefSeq" id="WP_067400418.1">
    <property type="nucleotide sequence ID" value="NZ_LZEY01000008.1"/>
</dbReference>
<accession>A0A1B8HRB3</accession>
<dbReference type="OrthoDB" id="9797300at2"/>
<evidence type="ECO:0000313" key="2">
    <source>
        <dbReference type="Proteomes" id="UP000092377"/>
    </source>
</evidence>
<dbReference type="Proteomes" id="UP000092377">
    <property type="component" value="Unassembled WGS sequence"/>
</dbReference>
<dbReference type="AlphaFoldDB" id="A0A1B8HRB3"/>
<sequence>MPKIVDINGNPIEREVLKSPQTGKIAQMQRIYPDHPSRGLTIRKLPRILQAAEMGDLSAQACLFSDMNERDGHIFAEMEKRKNAMLTLDWSVEPPKNATQQERDMTSKVQEWFDSMPGMEDIILNGMEAVGHGFSCQEIEWELIEKIWLPKALNLRPHYWFRTLPEKRDEIRLNDNQFEGSALWPFGWLVHKHNARSGFIASSGLFRVLVWPYLFKNFSLRDLAEFLEIYGLPARIATYAPGTSDEDIDQLLYKLVNLGHDAVAAIPQGNEIKFESAAGGGPEPFMAMINWAERTQSKIILGGTLTSQADGKSSTNALGNVHNEVRHDLMTADARQLENMFRSLIQMILALNGYANVNPRRLPQFVFDTREAVELAPFSQAVSALVNDAGLTGIPVSWVHKKAGIPQAKDNEPVLTPRPQMPLLTPLSNGLSRHGLAVLSQTTESEDADPAQIKLDNAPPLSDPVGEAMSQLLTPMVTALRAGHSADEAMNLVAAGYPLLDDNVLRELLERAIFVSEVWGRIHANS</sequence>
<evidence type="ECO:0000313" key="1">
    <source>
        <dbReference type="EMBL" id="OBU12176.1"/>
    </source>
</evidence>
<dbReference type="InterPro" id="IPR009279">
    <property type="entry name" value="Portal_Mu"/>
</dbReference>
<gene>
    <name evidence="1" type="ORF">AYY18_16760</name>
</gene>
<organism evidence="1 2">
    <name type="scientific">Morganella psychrotolerans</name>
    <dbReference type="NCBI Taxonomy" id="368603"/>
    <lineage>
        <taxon>Bacteria</taxon>
        <taxon>Pseudomonadati</taxon>
        <taxon>Pseudomonadota</taxon>
        <taxon>Gammaproteobacteria</taxon>
        <taxon>Enterobacterales</taxon>
        <taxon>Morganellaceae</taxon>
        <taxon>Morganella</taxon>
    </lineage>
</organism>
<dbReference type="Pfam" id="PF06074">
    <property type="entry name" value="Portal_Mu"/>
    <property type="match status" value="1"/>
</dbReference>
<comment type="caution">
    <text evidence="1">The sequence shown here is derived from an EMBL/GenBank/DDBJ whole genome shotgun (WGS) entry which is preliminary data.</text>
</comment>
<reference evidence="2" key="1">
    <citation type="submission" date="2016-06" db="EMBL/GenBank/DDBJ databases">
        <authorList>
            <person name="Butler K."/>
        </authorList>
    </citation>
    <scope>NUCLEOTIDE SEQUENCE [LARGE SCALE GENOMIC DNA]</scope>
    <source>
        <strain evidence="2">GCSL-Mp20</strain>
    </source>
</reference>
<evidence type="ECO:0008006" key="3">
    <source>
        <dbReference type="Google" id="ProtNLM"/>
    </source>
</evidence>
<keyword evidence="2" id="KW-1185">Reference proteome</keyword>